<evidence type="ECO:0008006" key="3">
    <source>
        <dbReference type="Google" id="ProtNLM"/>
    </source>
</evidence>
<reference evidence="1 2" key="1">
    <citation type="journal article" date="2014" name="Genome Announc.">
        <title>Draft genome sequences of eight enterohepatic helicobacter species isolated from both laboratory and wild rodents.</title>
        <authorList>
            <person name="Sheh A."/>
            <person name="Shen Z."/>
            <person name="Fox J.G."/>
        </authorList>
    </citation>
    <scope>NUCLEOTIDE SEQUENCE [LARGE SCALE GENOMIC DNA]</scope>
    <source>
        <strain evidence="1 2">ATCC 49320</strain>
    </source>
</reference>
<accession>A0A4U8U6F4</accession>
<name>A0A4U8U6F4_9HELI</name>
<sequence>MRHYMESVESKMKCYTALSNVEITTNYSVESGNQITHQVGDTTITATSDSVIIKAGGVEVVIDSKGLIVKGGEVKSE</sequence>
<evidence type="ECO:0000313" key="1">
    <source>
        <dbReference type="EMBL" id="TLE09209.1"/>
    </source>
</evidence>
<dbReference type="EMBL" id="JRPJ02000034">
    <property type="protein sequence ID" value="TLE09209.1"/>
    <property type="molecule type" value="Genomic_DNA"/>
</dbReference>
<comment type="caution">
    <text evidence="1">The sequence shown here is derived from an EMBL/GenBank/DDBJ whole genome shotgun (WGS) entry which is preliminary data.</text>
</comment>
<organism evidence="1 2">
    <name type="scientific">Helicobacter bilis</name>
    <dbReference type="NCBI Taxonomy" id="37372"/>
    <lineage>
        <taxon>Bacteria</taxon>
        <taxon>Pseudomonadati</taxon>
        <taxon>Campylobacterota</taxon>
        <taxon>Epsilonproteobacteria</taxon>
        <taxon>Campylobacterales</taxon>
        <taxon>Helicobacteraceae</taxon>
        <taxon>Helicobacter</taxon>
    </lineage>
</organism>
<proteinExistence type="predicted"/>
<protein>
    <recommendedName>
        <fullName evidence="3">VgrG protein</fullName>
    </recommendedName>
</protein>
<dbReference type="AlphaFoldDB" id="A0A4U8U6F4"/>
<evidence type="ECO:0000313" key="2">
    <source>
        <dbReference type="Proteomes" id="UP000029857"/>
    </source>
</evidence>
<gene>
    <name evidence="1" type="ORF">LS79_008495</name>
</gene>
<dbReference type="Proteomes" id="UP000029857">
    <property type="component" value="Unassembled WGS sequence"/>
</dbReference>